<sequence>MAFGSFEDFKKSQLGSFAKYVDAKDSEFKDYLNKEFQEYKEFQGIPLYKKEKPKNIITKTPKKIQSLGPKVNISVDVPKEKKSSLDILQHQNKDLVFNFFGSNIGFNYDKNIKNAKFYPQNQKGIQNFFEILASSDYGDLIGDIKKVQRDLNLNDWGVYLLVHKISSSIFTNKDDQEIFNWFVFNKLGYDVRIGLASKHIIVMYYSKKVIYATPNYILNKKKFYVISHYTKDNIGNVYSYAQNYPGATKPLDLALKTLPAFRQDMRQKVLKFQEFGVTYKINLKYNQNMIDFMATYPQADYETYFNAPLDDITYISVITQLRKYINGQRASRAINFVLHFVQKSFKYEVDQEQFKREKVMFAYETLYYTHSDCEDRAVLFAYLMREMFHISVVGVKYDDHMATALYIPIKGDSVFLHHKRFVIADPTYINANIGESMQKYRTKIPTDFIRLY</sequence>
<organism evidence="1">
    <name type="scientific">hydrothermal vent metagenome</name>
    <dbReference type="NCBI Taxonomy" id="652676"/>
    <lineage>
        <taxon>unclassified sequences</taxon>
        <taxon>metagenomes</taxon>
        <taxon>ecological metagenomes</taxon>
    </lineage>
</organism>
<protein>
    <recommendedName>
        <fullName evidence="2">Transglutaminase-like domain-containing protein</fullName>
    </recommendedName>
</protein>
<dbReference type="EMBL" id="FPHP01000049">
    <property type="protein sequence ID" value="SFV75971.1"/>
    <property type="molecule type" value="Genomic_DNA"/>
</dbReference>
<dbReference type="Gene3D" id="3.10.620.30">
    <property type="match status" value="1"/>
</dbReference>
<evidence type="ECO:0000313" key="1">
    <source>
        <dbReference type="EMBL" id="SFV75971.1"/>
    </source>
</evidence>
<proteinExistence type="predicted"/>
<dbReference type="AlphaFoldDB" id="A0A1W1D5S0"/>
<accession>A0A1W1D5S0</accession>
<reference evidence="1" key="1">
    <citation type="submission" date="2016-10" db="EMBL/GenBank/DDBJ databases">
        <authorList>
            <person name="de Groot N.N."/>
        </authorList>
    </citation>
    <scope>NUCLEOTIDE SEQUENCE</scope>
</reference>
<gene>
    <name evidence="1" type="ORF">MNB_SM-3-920</name>
</gene>
<name>A0A1W1D5S0_9ZZZZ</name>
<evidence type="ECO:0008006" key="2">
    <source>
        <dbReference type="Google" id="ProtNLM"/>
    </source>
</evidence>